<dbReference type="GO" id="GO:0005524">
    <property type="term" value="F:ATP binding"/>
    <property type="evidence" value="ECO:0007669"/>
    <property type="project" value="UniProtKB-UniRule"/>
</dbReference>
<feature type="binding site" evidence="6">
    <location>
        <begin position="181"/>
        <end position="188"/>
    </location>
    <ligand>
        <name>ATP</name>
        <dbReference type="ChEBI" id="CHEBI:30616"/>
    </ligand>
</feature>
<keyword evidence="1 6" id="KW-0547">Nucleotide-binding</keyword>
<keyword evidence="4 6" id="KW-0505">Motor protein</keyword>
<dbReference type="Pfam" id="PF00612">
    <property type="entry name" value="IQ"/>
    <property type="match status" value="1"/>
</dbReference>
<dbReference type="EMBL" id="CAICTM010001730">
    <property type="protein sequence ID" value="CAB9525821.1"/>
    <property type="molecule type" value="Genomic_DNA"/>
</dbReference>
<dbReference type="PROSITE" id="PS50096">
    <property type="entry name" value="IQ"/>
    <property type="match status" value="2"/>
</dbReference>
<feature type="coiled-coil region" evidence="7">
    <location>
        <begin position="1135"/>
        <end position="1162"/>
    </location>
</feature>
<keyword evidence="3 6" id="KW-0518">Myosin</keyword>
<dbReference type="GO" id="GO:0051015">
    <property type="term" value="F:actin filament binding"/>
    <property type="evidence" value="ECO:0007669"/>
    <property type="project" value="TreeGrafter"/>
</dbReference>
<dbReference type="Pfam" id="PF00063">
    <property type="entry name" value="Myosin_head"/>
    <property type="match status" value="1"/>
</dbReference>
<dbReference type="OrthoDB" id="312459at2759"/>
<accession>A0A9N8HTZ6</accession>
<keyword evidence="5 6" id="KW-0009">Actin-binding</keyword>
<evidence type="ECO:0000313" key="10">
    <source>
        <dbReference type="EMBL" id="CAB9525821.1"/>
    </source>
</evidence>
<dbReference type="InterPro" id="IPR027417">
    <property type="entry name" value="P-loop_NTPase"/>
</dbReference>
<dbReference type="Gene3D" id="1.20.120.720">
    <property type="entry name" value="Myosin VI head, motor domain, U50 subdomain"/>
    <property type="match status" value="1"/>
</dbReference>
<evidence type="ECO:0000256" key="5">
    <source>
        <dbReference type="ARBA" id="ARBA00023203"/>
    </source>
</evidence>
<gene>
    <name evidence="10" type="ORF">SEMRO_1732_G294170.1</name>
</gene>
<organism evidence="10 11">
    <name type="scientific">Seminavis robusta</name>
    <dbReference type="NCBI Taxonomy" id="568900"/>
    <lineage>
        <taxon>Eukaryota</taxon>
        <taxon>Sar</taxon>
        <taxon>Stramenopiles</taxon>
        <taxon>Ochrophyta</taxon>
        <taxon>Bacillariophyta</taxon>
        <taxon>Bacillariophyceae</taxon>
        <taxon>Bacillariophycidae</taxon>
        <taxon>Naviculales</taxon>
        <taxon>Naviculaceae</taxon>
        <taxon>Seminavis</taxon>
    </lineage>
</organism>
<feature type="region of interest" description="Disordered" evidence="8">
    <location>
        <begin position="1089"/>
        <end position="1109"/>
    </location>
</feature>
<dbReference type="PANTHER" id="PTHR13140:SF845">
    <property type="entry name" value="MYOSIN-LIKE PROTEIN"/>
    <property type="match status" value="1"/>
</dbReference>
<protein>
    <submittedName>
        <fullName evidence="10">Unconventional myosin-Ic</fullName>
    </submittedName>
</protein>
<dbReference type="SMART" id="SM00015">
    <property type="entry name" value="IQ"/>
    <property type="match status" value="4"/>
</dbReference>
<dbReference type="Gene3D" id="6.20.240.20">
    <property type="match status" value="1"/>
</dbReference>
<feature type="region of interest" description="Disordered" evidence="8">
    <location>
        <begin position="1382"/>
        <end position="1411"/>
    </location>
</feature>
<dbReference type="GO" id="GO:0000146">
    <property type="term" value="F:microfilament motor activity"/>
    <property type="evidence" value="ECO:0007669"/>
    <property type="project" value="TreeGrafter"/>
</dbReference>
<proteinExistence type="inferred from homology"/>
<feature type="region of interest" description="Disordered" evidence="8">
    <location>
        <begin position="649"/>
        <end position="669"/>
    </location>
</feature>
<dbReference type="SMART" id="SM00242">
    <property type="entry name" value="MYSc"/>
    <property type="match status" value="1"/>
</dbReference>
<name>A0A9N8HTZ6_9STRA</name>
<evidence type="ECO:0000256" key="7">
    <source>
        <dbReference type="SAM" id="Coils"/>
    </source>
</evidence>
<dbReference type="Gene3D" id="1.20.5.190">
    <property type="match status" value="2"/>
</dbReference>
<dbReference type="GO" id="GO:0007015">
    <property type="term" value="P:actin filament organization"/>
    <property type="evidence" value="ECO:0007669"/>
    <property type="project" value="TreeGrafter"/>
</dbReference>
<evidence type="ECO:0000256" key="8">
    <source>
        <dbReference type="SAM" id="MobiDB-lite"/>
    </source>
</evidence>
<feature type="domain" description="Myosin motor" evidence="9">
    <location>
        <begin position="77"/>
        <end position="845"/>
    </location>
</feature>
<evidence type="ECO:0000256" key="3">
    <source>
        <dbReference type="ARBA" id="ARBA00023123"/>
    </source>
</evidence>
<keyword evidence="11" id="KW-1185">Reference proteome</keyword>
<dbReference type="GO" id="GO:0016459">
    <property type="term" value="C:myosin complex"/>
    <property type="evidence" value="ECO:0007669"/>
    <property type="project" value="UniProtKB-KW"/>
</dbReference>
<dbReference type="GO" id="GO:0016020">
    <property type="term" value="C:membrane"/>
    <property type="evidence" value="ECO:0007669"/>
    <property type="project" value="TreeGrafter"/>
</dbReference>
<reference evidence="10" key="1">
    <citation type="submission" date="2020-06" db="EMBL/GenBank/DDBJ databases">
        <authorList>
            <consortium name="Plant Systems Biology data submission"/>
        </authorList>
    </citation>
    <scope>NUCLEOTIDE SEQUENCE</scope>
    <source>
        <strain evidence="10">D6</strain>
    </source>
</reference>
<dbReference type="PROSITE" id="PS51456">
    <property type="entry name" value="MYOSIN_MOTOR"/>
    <property type="match status" value="1"/>
</dbReference>
<keyword evidence="2 6" id="KW-0067">ATP-binding</keyword>
<keyword evidence="7" id="KW-0175">Coiled coil</keyword>
<evidence type="ECO:0000256" key="4">
    <source>
        <dbReference type="ARBA" id="ARBA00023175"/>
    </source>
</evidence>
<dbReference type="InterPro" id="IPR000048">
    <property type="entry name" value="IQ_motif_EF-hand-BS"/>
</dbReference>
<dbReference type="Gene3D" id="3.40.850.10">
    <property type="entry name" value="Kinesin motor domain"/>
    <property type="match status" value="1"/>
</dbReference>
<evidence type="ECO:0000256" key="6">
    <source>
        <dbReference type="PROSITE-ProRule" id="PRU00782"/>
    </source>
</evidence>
<dbReference type="Gene3D" id="1.10.10.820">
    <property type="match status" value="1"/>
</dbReference>
<evidence type="ECO:0000313" key="11">
    <source>
        <dbReference type="Proteomes" id="UP001153069"/>
    </source>
</evidence>
<dbReference type="InterPro" id="IPR001609">
    <property type="entry name" value="Myosin_head_motor_dom-like"/>
</dbReference>
<sequence length="1588" mass="179859">MEPGTLVWCDEPKGDSAWILAEVVSRTDDELTVKQTDKRDNVFSRPSEIVDEESGMKKFKGVELANTKLSDEEREEGRDDDLITLPHLHEPAILHAISERFFYGKIYTWTGPVLIAVNPFQRLPLYTNEILEAYRREGLFRSQGMGTPGSELEPHIFAIADRSYRQMMQEQRKSQAILISGESGAGKTESTKIVMLYLTTLGNTGMENNQEDTGELSVMQKVLQSNPVLEAFGNAKTLRNDNSSRFGKFIELGFTRAGHLIGARVETYLLEKVRLAFHASGERNYHIFYQLLRGASEEDKLKYEFNDGDTGGMELPMYYHFTGQGGAPHLREFTDESGLEYTIKAMRNLGWSQETIDSVMSLIAGIIHLGQISFNKKVDDASGLEIAEVGEAKEMELTARLCGVDLEKLNTALTERVIVARGQEIKTQLTVEKAQDARDALAKTIYGALFLWVVEQVNKSIKWENDGDVRSSVGVLDIFGFECFSINSFEQLCINFTNEALQQQFNKFIFKLEQAEYEAESIEWAFISFPDNQDCLDTIQKPKTGILSMLDDECRLPKGSDKNWCKRMCDFYLPNKNQTTSDNTRFVSSKIQQSKAVFCVRHFAGLVEYTAETNFMEKNKDEIPLTAQNMLDTAPNQLVKDIYDVQKKETEGRAPEATGKPGRAPKSKTVGQQFKEQLNNLIEQVSKTDPHYIRCLKPNDAAKPKMLTRKRLTEQLRYGGVLEAVRVARAGYPVRLVHEQFFQRYRMLLPSVSADKLPWNMDGHGSEDLCVKLVDCVIAEGKKTQEATGNAPLDPNESGISRSEKIRRMQTQPAPLLFPKSDVQLGKTKVFMRKPPHDVLEAHRVFQQRASATVMQSWVRGLMKEKRYLDMLHAARLIERFYRGCKGRERWWKLRGEAAGNLLTNNFRMLIVWRRYNRARKGTIKFQAASRGRQTRKMVAAVQAQKIYRGYIARKRFLQYKSAIISLQCAARKNAATKVLNEFKREQKDVGKLKQNNEKLKTEMASLRAMLAAQAKEGESEARNAKEMEAKQTEIENLEKRIAELEKELEEAKKLVDKVESDIKTQAAQFASEKEQLEQRVQYHVSQRASTVMPSHAAPPGSPKPTKRAVEATAEISLPPLAEGEKGVTVNPEVLAQHRAHVQKLEETLEAEKKLRREADGEIIKLRAAINGVKLDDSEVDALLGKKKGASAIPAPSHPKVVDLVSDTSAQHHRKEHHRKEPRSSIVKATAEFLPKIKRGFFGGEEKEDDNIVSAGWKVEVRTRKEREETLRDGVHQFEIKMKKFIHQLEEGVETVMWQVNRSAEQTAPEDEFAVKASHVTIKMQRKGDLYLQSVLNFNLRGGYLSKAIGRNRQVDKTALEPLSMGEILEVKAGCAGFDHTELPSAAGREKKSKSKSKKSKGESENRQSSLFLTVKATPTPIAHERSYIIRFKSRSARNDVLHGLRSVLADMQIQEGVSISGLQFNQQAADQDEDKIMVPLSAVNQVINKEREAYDRILLMLLQGSEDLKDKEDELLSLRSKLESVVQESAEKDRVQANDSKLIMQLSKKLETLLMDNEDLRDQNDRLNTRLVAVECEKMNLIAQSQK</sequence>
<dbReference type="PANTHER" id="PTHR13140">
    <property type="entry name" value="MYOSIN"/>
    <property type="match status" value="1"/>
</dbReference>
<evidence type="ECO:0000259" key="9">
    <source>
        <dbReference type="PROSITE" id="PS51456"/>
    </source>
</evidence>
<feature type="region of interest" description="Actin-binding" evidence="6">
    <location>
        <begin position="678"/>
        <end position="700"/>
    </location>
</feature>
<dbReference type="Proteomes" id="UP001153069">
    <property type="component" value="Unassembled WGS sequence"/>
</dbReference>
<comment type="caution">
    <text evidence="10">The sequence shown here is derived from an EMBL/GenBank/DDBJ whole genome shotgun (WGS) entry which is preliminary data.</text>
</comment>
<dbReference type="PRINTS" id="PR00193">
    <property type="entry name" value="MYOSINHEAVY"/>
</dbReference>
<dbReference type="GO" id="GO:0005737">
    <property type="term" value="C:cytoplasm"/>
    <property type="evidence" value="ECO:0007669"/>
    <property type="project" value="TreeGrafter"/>
</dbReference>
<comment type="similarity">
    <text evidence="6">Belongs to the TRAFAC class myosin-kinesin ATPase superfamily. Myosin family.</text>
</comment>
<feature type="coiled-coil region" evidence="7">
    <location>
        <begin position="1509"/>
        <end position="1585"/>
    </location>
</feature>
<feature type="coiled-coil region" evidence="7">
    <location>
        <begin position="983"/>
        <end position="1080"/>
    </location>
</feature>
<dbReference type="InterPro" id="IPR036961">
    <property type="entry name" value="Kinesin_motor_dom_sf"/>
</dbReference>
<evidence type="ECO:0000256" key="2">
    <source>
        <dbReference type="ARBA" id="ARBA00022840"/>
    </source>
</evidence>
<dbReference type="Gene3D" id="1.20.58.530">
    <property type="match status" value="1"/>
</dbReference>
<evidence type="ECO:0000256" key="1">
    <source>
        <dbReference type="ARBA" id="ARBA00022741"/>
    </source>
</evidence>
<dbReference type="SUPFAM" id="SSF52540">
    <property type="entry name" value="P-loop containing nucleoside triphosphate hydrolases"/>
    <property type="match status" value="1"/>
</dbReference>